<dbReference type="Proteomes" id="UP000325440">
    <property type="component" value="Unassembled WGS sequence"/>
</dbReference>
<dbReference type="Gene3D" id="3.30.750.24">
    <property type="entry name" value="STAS domain"/>
    <property type="match status" value="1"/>
</dbReference>
<evidence type="ECO:0000256" key="3">
    <source>
        <dbReference type="ARBA" id="ARBA00022989"/>
    </source>
</evidence>
<dbReference type="EMBL" id="CABPRJ010002412">
    <property type="protein sequence ID" value="VVC45752.1"/>
    <property type="molecule type" value="Genomic_DNA"/>
</dbReference>
<accession>A0A5E4NLC2</accession>
<feature type="transmembrane region" description="Helical" evidence="5">
    <location>
        <begin position="350"/>
        <end position="372"/>
    </location>
</feature>
<evidence type="ECO:0000256" key="1">
    <source>
        <dbReference type="ARBA" id="ARBA00004141"/>
    </source>
</evidence>
<dbReference type="InterPro" id="IPR001902">
    <property type="entry name" value="SLC26A/SulP_fam"/>
</dbReference>
<dbReference type="InterPro" id="IPR036513">
    <property type="entry name" value="STAS_dom_sf"/>
</dbReference>
<feature type="transmembrane region" description="Helical" evidence="5">
    <location>
        <begin position="432"/>
        <end position="452"/>
    </location>
</feature>
<evidence type="ECO:0000256" key="5">
    <source>
        <dbReference type="SAM" id="Phobius"/>
    </source>
</evidence>
<protein>
    <submittedName>
        <fullName evidence="7">SLC26A/SulP transporter domain,STAS domain</fullName>
    </submittedName>
</protein>
<feature type="transmembrane region" description="Helical" evidence="5">
    <location>
        <begin position="282"/>
        <end position="305"/>
    </location>
</feature>
<organism evidence="7 8">
    <name type="scientific">Cinara cedri</name>
    <dbReference type="NCBI Taxonomy" id="506608"/>
    <lineage>
        <taxon>Eukaryota</taxon>
        <taxon>Metazoa</taxon>
        <taxon>Ecdysozoa</taxon>
        <taxon>Arthropoda</taxon>
        <taxon>Hexapoda</taxon>
        <taxon>Insecta</taxon>
        <taxon>Pterygota</taxon>
        <taxon>Neoptera</taxon>
        <taxon>Paraneoptera</taxon>
        <taxon>Hemiptera</taxon>
        <taxon>Sternorrhyncha</taxon>
        <taxon>Aphidomorpha</taxon>
        <taxon>Aphidoidea</taxon>
        <taxon>Aphididae</taxon>
        <taxon>Lachninae</taxon>
        <taxon>Cinara</taxon>
    </lineage>
</organism>
<dbReference type="GO" id="GO:0016020">
    <property type="term" value="C:membrane"/>
    <property type="evidence" value="ECO:0007669"/>
    <property type="project" value="UniProtKB-SubCell"/>
</dbReference>
<feature type="transmembrane region" description="Helical" evidence="5">
    <location>
        <begin position="161"/>
        <end position="186"/>
    </location>
</feature>
<dbReference type="OrthoDB" id="288203at2759"/>
<dbReference type="CDD" id="cd07042">
    <property type="entry name" value="STAS_SulP_like_sulfate_transporter"/>
    <property type="match status" value="1"/>
</dbReference>
<dbReference type="PANTHER" id="PTHR11814">
    <property type="entry name" value="SULFATE TRANSPORTER"/>
    <property type="match status" value="1"/>
</dbReference>
<feature type="transmembrane region" description="Helical" evidence="5">
    <location>
        <begin position="487"/>
        <end position="518"/>
    </location>
</feature>
<name>A0A5E4NLC2_9HEMI</name>
<dbReference type="SUPFAM" id="SSF52091">
    <property type="entry name" value="SpoIIaa-like"/>
    <property type="match status" value="1"/>
</dbReference>
<keyword evidence="3 5" id="KW-1133">Transmembrane helix</keyword>
<sequence length="639" mass="69641">MSDSANRITKISIDAADNVSIKNNEMCNTGSSDLIITDETNDNAKNHSKPYLKNVDDNGQSSSITCKYLAQRLPILQWLPVYTSEDFVGDLLAGITVGLTLIPQSMSFAILAGLPPQQGLYGSIIGSILYTFLGTCREISMGPTAIVSLMTYNTLRGLGPVHATTLCFLSGFVQLAIGLVGLGFLIDFISGPVNSGFTSAVAVLIVLSQVKDLIGVKCSGTTMLDMVVSISKDITNYRLGDTCLGIVCIVVILLLRVIGTCRIGPADENLRSKFHVIANRSMWVIGTFRNTIVLIISSYASYLYINSTGRDPTTFNNQLPFKVVGKIPSGLPNFNFPKFRITDDEGRVDIGFFEIVSELGFGIIVLPLIALVENISICKTFANGKPIDATQEFLAIGLCNIGNSFFHAYPGTGSFSRSAVCSASGVRTTLEGLYAGILVIISLMFCTPYMSYIPKTTLAAIIIGAVIFMVEVRMVKPIYRSKKSDLVSGLGTFFACLLLPIEKGILIGIGLSLMSIIYHSARPKLSIKINTTPSGRNNYLMITPDRCILFPSVEHVRNIIIQNSFKHNLPVVIDCSHIYGADFTAAKLIEILNNDFARKGRLLFFYNLKPSLVKVFEGALPKNFNIRIFNDARDIDQPL</sequence>
<evidence type="ECO:0000313" key="8">
    <source>
        <dbReference type="Proteomes" id="UP000325440"/>
    </source>
</evidence>
<proteinExistence type="predicted"/>
<evidence type="ECO:0000313" key="7">
    <source>
        <dbReference type="EMBL" id="VVC45752.1"/>
    </source>
</evidence>
<dbReference type="InterPro" id="IPR011547">
    <property type="entry name" value="SLC26A/SulP_dom"/>
</dbReference>
<keyword evidence="4 5" id="KW-0472">Membrane</keyword>
<keyword evidence="2 5" id="KW-0812">Transmembrane</keyword>
<evidence type="ECO:0000256" key="4">
    <source>
        <dbReference type="ARBA" id="ARBA00023136"/>
    </source>
</evidence>
<feature type="transmembrane region" description="Helical" evidence="5">
    <location>
        <begin position="239"/>
        <end position="261"/>
    </location>
</feature>
<evidence type="ECO:0000256" key="2">
    <source>
        <dbReference type="ARBA" id="ARBA00022692"/>
    </source>
</evidence>
<gene>
    <name evidence="7" type="ORF">CINCED_3A018127</name>
</gene>
<dbReference type="GO" id="GO:0055085">
    <property type="term" value="P:transmembrane transport"/>
    <property type="evidence" value="ECO:0007669"/>
    <property type="project" value="InterPro"/>
</dbReference>
<dbReference type="Pfam" id="PF00916">
    <property type="entry name" value="Sulfate_transp"/>
    <property type="match status" value="1"/>
</dbReference>
<feature type="transmembrane region" description="Helical" evidence="5">
    <location>
        <begin position="458"/>
        <end position="475"/>
    </location>
</feature>
<reference evidence="7 8" key="1">
    <citation type="submission" date="2019-08" db="EMBL/GenBank/DDBJ databases">
        <authorList>
            <person name="Alioto T."/>
            <person name="Alioto T."/>
            <person name="Gomez Garrido J."/>
        </authorList>
    </citation>
    <scope>NUCLEOTIDE SEQUENCE [LARGE SCALE GENOMIC DNA]</scope>
</reference>
<dbReference type="AlphaFoldDB" id="A0A5E4NLC2"/>
<evidence type="ECO:0000259" key="6">
    <source>
        <dbReference type="Pfam" id="PF00916"/>
    </source>
</evidence>
<comment type="subcellular location">
    <subcellularLocation>
        <location evidence="1">Membrane</location>
        <topology evidence="1">Multi-pass membrane protein</topology>
    </subcellularLocation>
</comment>
<keyword evidence="8" id="KW-1185">Reference proteome</keyword>
<feature type="domain" description="SLC26A/SulP transporter" evidence="6">
    <location>
        <begin position="87"/>
        <end position="487"/>
    </location>
</feature>